<dbReference type="RefSeq" id="WP_154077137.1">
    <property type="nucleotide sequence ID" value="NZ_CP045929.1"/>
</dbReference>
<dbReference type="PANTHER" id="PTHR43080">
    <property type="entry name" value="CBS DOMAIN-CONTAINING PROTEIN CBSX3, MITOCHONDRIAL"/>
    <property type="match status" value="1"/>
</dbReference>
<gene>
    <name evidence="4" type="ORF">GIY23_14415</name>
</gene>
<accession>A0A5Q3QG94</accession>
<dbReference type="InterPro" id="IPR046342">
    <property type="entry name" value="CBS_dom_sf"/>
</dbReference>
<dbReference type="PANTHER" id="PTHR43080:SF2">
    <property type="entry name" value="CBS DOMAIN-CONTAINING PROTEIN"/>
    <property type="match status" value="1"/>
</dbReference>
<organism evidence="4 5">
    <name type="scientific">Allosaccharopolyspora coralli</name>
    <dbReference type="NCBI Taxonomy" id="2665642"/>
    <lineage>
        <taxon>Bacteria</taxon>
        <taxon>Bacillati</taxon>
        <taxon>Actinomycetota</taxon>
        <taxon>Actinomycetes</taxon>
        <taxon>Pseudonocardiales</taxon>
        <taxon>Pseudonocardiaceae</taxon>
        <taxon>Allosaccharopolyspora</taxon>
    </lineage>
</organism>
<dbReference type="AlphaFoldDB" id="A0A5Q3QG94"/>
<evidence type="ECO:0000256" key="2">
    <source>
        <dbReference type="PROSITE-ProRule" id="PRU00703"/>
    </source>
</evidence>
<dbReference type="InterPro" id="IPR044725">
    <property type="entry name" value="CBSX3_CBS_dom"/>
</dbReference>
<evidence type="ECO:0000259" key="3">
    <source>
        <dbReference type="PROSITE" id="PS51371"/>
    </source>
</evidence>
<dbReference type="InterPro" id="IPR000644">
    <property type="entry name" value="CBS_dom"/>
</dbReference>
<dbReference type="InterPro" id="IPR051257">
    <property type="entry name" value="Diverse_CBS-Domain"/>
</dbReference>
<dbReference type="EMBL" id="CP045929">
    <property type="protein sequence ID" value="QGK70555.1"/>
    <property type="molecule type" value="Genomic_DNA"/>
</dbReference>
<keyword evidence="1 2" id="KW-0129">CBS domain</keyword>
<dbReference type="PROSITE" id="PS51371">
    <property type="entry name" value="CBS"/>
    <property type="match status" value="2"/>
</dbReference>
<evidence type="ECO:0000256" key="1">
    <source>
        <dbReference type="ARBA" id="ARBA00023122"/>
    </source>
</evidence>
<feature type="domain" description="CBS" evidence="3">
    <location>
        <begin position="76"/>
        <end position="134"/>
    </location>
</feature>
<keyword evidence="5" id="KW-1185">Reference proteome</keyword>
<dbReference type="Gene3D" id="3.10.580.10">
    <property type="entry name" value="CBS-domain"/>
    <property type="match status" value="1"/>
</dbReference>
<evidence type="ECO:0000313" key="5">
    <source>
        <dbReference type="Proteomes" id="UP000371041"/>
    </source>
</evidence>
<dbReference type="Pfam" id="PF00571">
    <property type="entry name" value="CBS"/>
    <property type="match status" value="2"/>
</dbReference>
<reference evidence="5" key="1">
    <citation type="submission" date="2019-11" db="EMBL/GenBank/DDBJ databases">
        <title>The complete genome sequence of Saccharopolyspora sp. E2A.</title>
        <authorList>
            <person name="Zhang G."/>
        </authorList>
    </citation>
    <scope>NUCLEOTIDE SEQUENCE [LARGE SCALE GENOMIC DNA]</scope>
    <source>
        <strain evidence="5">E2A</strain>
    </source>
</reference>
<dbReference type="CDD" id="cd04623">
    <property type="entry name" value="CBS_pair_bac_euk"/>
    <property type="match status" value="1"/>
</dbReference>
<dbReference type="SUPFAM" id="SSF54631">
    <property type="entry name" value="CBS-domain pair"/>
    <property type="match status" value="1"/>
</dbReference>
<name>A0A5Q3QG94_9PSEU</name>
<dbReference type="Proteomes" id="UP000371041">
    <property type="component" value="Chromosome"/>
</dbReference>
<protein>
    <submittedName>
        <fullName evidence="4">CBS domain-containing protein</fullName>
    </submittedName>
</protein>
<proteinExistence type="predicted"/>
<dbReference type="KEGG" id="sace:GIY23_14415"/>
<dbReference type="SMART" id="SM00116">
    <property type="entry name" value="CBS"/>
    <property type="match status" value="2"/>
</dbReference>
<evidence type="ECO:0000313" key="4">
    <source>
        <dbReference type="EMBL" id="QGK70555.1"/>
    </source>
</evidence>
<sequence>MRITDVLTNKGTTVTTVRPEETVEGLLRLLDERNIGAVVVAGEGTDLAGIVSERDVVRRLAEHGAAVLGMPVGEIMTTDVVTCTPEDEVEDLTVLMTERRVRHVPVVADGELLGIVSIGDVVKSRISTLEHHREQMEHYITQG</sequence>
<feature type="domain" description="CBS" evidence="3">
    <location>
        <begin position="8"/>
        <end position="67"/>
    </location>
</feature>